<dbReference type="Proteomes" id="UP001189143">
    <property type="component" value="Unassembled WGS sequence"/>
</dbReference>
<organism evidence="1 2">
    <name type="scientific">Clostridium neonatale</name>
    <dbReference type="NCBI Taxonomy" id="137838"/>
    <lineage>
        <taxon>Bacteria</taxon>
        <taxon>Bacillati</taxon>
        <taxon>Bacillota</taxon>
        <taxon>Clostridia</taxon>
        <taxon>Eubacteriales</taxon>
        <taxon>Clostridiaceae</taxon>
        <taxon>Clostridium</taxon>
    </lineage>
</organism>
<evidence type="ECO:0000313" key="1">
    <source>
        <dbReference type="EMBL" id="CAI3592077.1"/>
    </source>
</evidence>
<reference evidence="1" key="1">
    <citation type="submission" date="2022-10" db="EMBL/GenBank/DDBJ databases">
        <authorList>
            <person name="Aires J."/>
            <person name="Mesa V."/>
        </authorList>
    </citation>
    <scope>NUCLEOTIDE SEQUENCE</scope>
    <source>
        <strain evidence="1">Clostridium neonatale JD116</strain>
    </source>
</reference>
<accession>A0AAD1YF24</accession>
<proteinExistence type="predicted"/>
<sequence>MFFIVFLSYIKISLSYSMRTNVERNRNDEMYVTISAKVACNNLNK</sequence>
<comment type="caution">
    <text evidence="1">The sequence shown here is derived from an EMBL/GenBank/DDBJ whole genome shotgun (WGS) entry which is preliminary data.</text>
</comment>
<gene>
    <name evidence="1" type="ORF">CNEO2_20002</name>
</gene>
<dbReference type="AlphaFoldDB" id="A0AAD1YF24"/>
<protein>
    <submittedName>
        <fullName evidence="1">Uncharacterized protein</fullName>
    </submittedName>
</protein>
<name>A0AAD1YF24_9CLOT</name>
<evidence type="ECO:0000313" key="2">
    <source>
        <dbReference type="Proteomes" id="UP001189143"/>
    </source>
</evidence>
<dbReference type="EMBL" id="CAMTCP010000222">
    <property type="protein sequence ID" value="CAI3592077.1"/>
    <property type="molecule type" value="Genomic_DNA"/>
</dbReference>